<accession>A0ACB7I4K7</accession>
<keyword evidence="2" id="KW-1185">Reference proteome</keyword>
<evidence type="ECO:0000313" key="1">
    <source>
        <dbReference type="EMBL" id="KAG8660002.1"/>
    </source>
</evidence>
<organism evidence="1 2">
    <name type="scientific">Manihot esculenta</name>
    <name type="common">Cassava</name>
    <name type="synonym">Jatropha manihot</name>
    <dbReference type="NCBI Taxonomy" id="3983"/>
    <lineage>
        <taxon>Eukaryota</taxon>
        <taxon>Viridiplantae</taxon>
        <taxon>Streptophyta</taxon>
        <taxon>Embryophyta</taxon>
        <taxon>Tracheophyta</taxon>
        <taxon>Spermatophyta</taxon>
        <taxon>Magnoliopsida</taxon>
        <taxon>eudicotyledons</taxon>
        <taxon>Gunneridae</taxon>
        <taxon>Pentapetalae</taxon>
        <taxon>rosids</taxon>
        <taxon>fabids</taxon>
        <taxon>Malpighiales</taxon>
        <taxon>Euphorbiaceae</taxon>
        <taxon>Crotonoideae</taxon>
        <taxon>Manihoteae</taxon>
        <taxon>Manihot</taxon>
    </lineage>
</organism>
<name>A0ACB7I4K7_MANES</name>
<gene>
    <name evidence="1" type="ORF">MANES_02G101550v8</name>
</gene>
<proteinExistence type="predicted"/>
<reference evidence="2" key="1">
    <citation type="journal article" date="2016" name="Nat. Biotechnol.">
        <title>Sequencing wild and cultivated cassava and related species reveals extensive interspecific hybridization and genetic diversity.</title>
        <authorList>
            <person name="Bredeson J.V."/>
            <person name="Lyons J.B."/>
            <person name="Prochnik S.E."/>
            <person name="Wu G.A."/>
            <person name="Ha C.M."/>
            <person name="Edsinger-Gonzales E."/>
            <person name="Grimwood J."/>
            <person name="Schmutz J."/>
            <person name="Rabbi I.Y."/>
            <person name="Egesi C."/>
            <person name="Nauluvula P."/>
            <person name="Lebot V."/>
            <person name="Ndunguru J."/>
            <person name="Mkamilo G."/>
            <person name="Bart R.S."/>
            <person name="Setter T.L."/>
            <person name="Gleadow R.M."/>
            <person name="Kulakow P."/>
            <person name="Ferguson M.E."/>
            <person name="Rounsley S."/>
            <person name="Rokhsar D.S."/>
        </authorList>
    </citation>
    <scope>NUCLEOTIDE SEQUENCE [LARGE SCALE GENOMIC DNA]</scope>
    <source>
        <strain evidence="2">cv. AM560-2</strain>
    </source>
</reference>
<protein>
    <submittedName>
        <fullName evidence="1">Uncharacterized protein</fullName>
    </submittedName>
</protein>
<sequence length="37" mass="4245">MAGPISLHLAFLLWNKISHKAQENLYIDAKVGKMMKF</sequence>
<dbReference type="EMBL" id="CM004388">
    <property type="protein sequence ID" value="KAG8660002.1"/>
    <property type="molecule type" value="Genomic_DNA"/>
</dbReference>
<comment type="caution">
    <text evidence="1">The sequence shown here is derived from an EMBL/GenBank/DDBJ whole genome shotgun (WGS) entry which is preliminary data.</text>
</comment>
<evidence type="ECO:0000313" key="2">
    <source>
        <dbReference type="Proteomes" id="UP000091857"/>
    </source>
</evidence>
<dbReference type="Proteomes" id="UP000091857">
    <property type="component" value="Chromosome 2"/>
</dbReference>